<gene>
    <name evidence="1" type="ORF">AY458_22950</name>
</gene>
<accession>A0A601N557</accession>
<proteinExistence type="predicted"/>
<comment type="caution">
    <text evidence="1">The sequence shown here is derived from an EMBL/GenBank/DDBJ whole genome shotgun (WGS) entry which is preliminary data.</text>
</comment>
<sequence length="75" mass="8789">MHEYARKCVAQNFTPCSQWKSCFRRSSHPKTVNGNAIYCVAVRRCRHSRKNHFQHVQEAQEEGADVRIVKRSDLT</sequence>
<evidence type="ECO:0000313" key="1">
    <source>
        <dbReference type="EMBL" id="ECT5385482.1"/>
    </source>
</evidence>
<protein>
    <submittedName>
        <fullName evidence="1">Uncharacterized protein</fullName>
    </submittedName>
</protein>
<reference evidence="1" key="1">
    <citation type="submission" date="2018-07" db="EMBL/GenBank/DDBJ databases">
        <authorList>
            <consortium name="NARMS: The National Antimicrobial Resistance Monitoring System"/>
        </authorList>
    </citation>
    <scope>NUCLEOTIDE SEQUENCE</scope>
    <source>
        <strain evidence="1">FSIS1605669</strain>
    </source>
</reference>
<organism evidence="1">
    <name type="scientific">Salmonella oranienberg</name>
    <dbReference type="NCBI Taxonomy" id="28147"/>
    <lineage>
        <taxon>Bacteria</taxon>
        <taxon>Pseudomonadati</taxon>
        <taxon>Pseudomonadota</taxon>
        <taxon>Gammaproteobacteria</taxon>
        <taxon>Enterobacterales</taxon>
        <taxon>Enterobacteriaceae</taxon>
        <taxon>Salmonella</taxon>
    </lineage>
</organism>
<name>A0A601N557_SALON</name>
<dbReference type="AlphaFoldDB" id="A0A601N557"/>
<dbReference type="EMBL" id="AAKNCD010000036">
    <property type="protein sequence ID" value="ECT5385482.1"/>
    <property type="molecule type" value="Genomic_DNA"/>
</dbReference>